<feature type="region of interest" description="Disordered" evidence="1">
    <location>
        <begin position="538"/>
        <end position="658"/>
    </location>
</feature>
<dbReference type="AlphaFoldDB" id="W9YLW6"/>
<proteinExistence type="predicted"/>
<protein>
    <submittedName>
        <fullName evidence="2">Uncharacterized protein</fullName>
    </submittedName>
</protein>
<name>W9YLW6_9EURO</name>
<feature type="region of interest" description="Disordered" evidence="1">
    <location>
        <begin position="154"/>
        <end position="317"/>
    </location>
</feature>
<gene>
    <name evidence="2" type="ORF">A1O1_06878</name>
</gene>
<feature type="region of interest" description="Disordered" evidence="1">
    <location>
        <begin position="496"/>
        <end position="525"/>
    </location>
</feature>
<feature type="compositionally biased region" description="Polar residues" evidence="1">
    <location>
        <begin position="853"/>
        <end position="862"/>
    </location>
</feature>
<feature type="compositionally biased region" description="Basic and acidic residues" evidence="1">
    <location>
        <begin position="907"/>
        <end position="922"/>
    </location>
</feature>
<feature type="region of interest" description="Disordered" evidence="1">
    <location>
        <begin position="342"/>
        <end position="370"/>
    </location>
</feature>
<dbReference type="HOGENOM" id="CLU_006920_0_0_1"/>
<organism evidence="2 3">
    <name type="scientific">Capronia coronata CBS 617.96</name>
    <dbReference type="NCBI Taxonomy" id="1182541"/>
    <lineage>
        <taxon>Eukaryota</taxon>
        <taxon>Fungi</taxon>
        <taxon>Dikarya</taxon>
        <taxon>Ascomycota</taxon>
        <taxon>Pezizomycotina</taxon>
        <taxon>Eurotiomycetes</taxon>
        <taxon>Chaetothyriomycetidae</taxon>
        <taxon>Chaetothyriales</taxon>
        <taxon>Herpotrichiellaceae</taxon>
        <taxon>Capronia</taxon>
    </lineage>
</organism>
<dbReference type="Proteomes" id="UP000019484">
    <property type="component" value="Unassembled WGS sequence"/>
</dbReference>
<accession>W9YLW6</accession>
<feature type="compositionally biased region" description="Polar residues" evidence="1">
    <location>
        <begin position="568"/>
        <end position="605"/>
    </location>
</feature>
<sequence length="1268" mass="138477">MPTLKDLVCQVLWADTASPFPEHGTQYGDGVVETYIAIPSHPQAFNIRLSSRKFIYEGLAMVVFIDGEYQCNRNRVNLQPPRKDISKSRSVVEFVVRQKEKPMGDGTYMGREWRFDDYNLVPKMPQGIDDTHFRELGTIEVLVLRCRMSDVEEDMSTSSSAEDSDIFGSRVDSDGQSTCQSRTTSQGEAERAKDDTPENEADSLLAGMTGLFDGPGDEYPPMYDNFQGDAPPNRYPPWAWHSQGGQSAPYSPHEATSYAQNYRPDPFYQHPGGPSHTYRPTSSTPSYEHHAYRPPRPERRVHFDLGDGRGPQQHHRMTSDMRYDDRNRYYVPGAWREEHDYNRPVPDPTYRERSNHRGTHSYADYPPSPRDRHYMYDAEEKAYSHYPDVNLHDSYPPRTPSASSYMQHGNSGHPFPPYQAHLQPTGIPMPGPTPLSFPVRPSAPPHSFPAAPWTAMNPQPVPVVWPLPLAGPAQPPIPGTVPVYPPPNNAPLFHASAPNPAATTGVPPVSTFASSGPGPAVSQADADTAWMSGAQQTPAVIDTEKEGNQSTTNTDVKDAEDPPRDAAGQNSTYPSWNDNKQPDNASNDSKGSADNNSPGNDQANNEGHGWDQSDQNAKGWGDDEQKADSGNKHSNGGWDNYSKDKSNGNNKSSSNATKRALYGPYGAYFTTKAAAETAVSPDAEEEPRYDVPRAIAENMGTSKQVQPGPGYIYNKKRCVPEYVDSLAEPYARFVFKYRTKEQIKKEIGIEVGLDPTPNEDANTLESLDKAELIEMVLRAKGALGGKIPSPPAKITTPASTHSNEQIPVSAPDVGFLSYKLPAARKVSDNPGLGIQSRLATSPGSRNGSRRGSATNEQQNASWADNGPANWQDEGNNNQQSSNNEAPGGGWDQNNNEANNTRGGWDGQQERSDATSPEQKQDTPRQSWDSSGGRSAAQDEHGARPAEDAWKKVSFHASGVVQPATTYSLSQEGTAARTSGSTSTFVPLSTPDYSFVPQTPAYAPARQTTPSIRGNTPVATPPWMQANHAFPINPSPPVNAAMAAMPYMPRYPTMAANPAYGAHTPVPIYPWPQATPPTQAYSTMRHTVAPTMSWTHANTTRPGYVSMPVNPGYPTTRAYPTRPPNTISPPAPPNVTYPAYPAYPWSTPPNPVTATMPETAMPPGVAAAADPWAQQQPAAGSASVQPPSSPPLVVTSPHPIYSPGTAALVAENPMYEEMFLKNRPVGFDPGPRPPTPPKNPAREWEHGREEDKNFEPIGPGWSSGLPYEW</sequence>
<feature type="compositionally biased region" description="Basic and acidic residues" evidence="1">
    <location>
        <begin position="1239"/>
        <end position="1253"/>
    </location>
</feature>
<keyword evidence="3" id="KW-1185">Reference proteome</keyword>
<reference evidence="2 3" key="1">
    <citation type="submission" date="2013-03" db="EMBL/GenBank/DDBJ databases">
        <title>The Genome Sequence of Capronia coronata CBS 617.96.</title>
        <authorList>
            <consortium name="The Broad Institute Genomics Platform"/>
            <person name="Cuomo C."/>
            <person name="de Hoog S."/>
            <person name="Gorbushina A."/>
            <person name="Walker B."/>
            <person name="Young S.K."/>
            <person name="Zeng Q."/>
            <person name="Gargeya S."/>
            <person name="Fitzgerald M."/>
            <person name="Haas B."/>
            <person name="Abouelleil A."/>
            <person name="Allen A.W."/>
            <person name="Alvarado L."/>
            <person name="Arachchi H.M."/>
            <person name="Berlin A.M."/>
            <person name="Chapman S.B."/>
            <person name="Gainer-Dewar J."/>
            <person name="Goldberg J."/>
            <person name="Griggs A."/>
            <person name="Gujja S."/>
            <person name="Hansen M."/>
            <person name="Howarth C."/>
            <person name="Imamovic A."/>
            <person name="Ireland A."/>
            <person name="Larimer J."/>
            <person name="McCowan C."/>
            <person name="Murphy C."/>
            <person name="Pearson M."/>
            <person name="Poon T.W."/>
            <person name="Priest M."/>
            <person name="Roberts A."/>
            <person name="Saif S."/>
            <person name="Shea T."/>
            <person name="Sisk P."/>
            <person name="Sykes S."/>
            <person name="Wortman J."/>
            <person name="Nusbaum C."/>
            <person name="Birren B."/>
        </authorList>
    </citation>
    <scope>NUCLEOTIDE SEQUENCE [LARGE SCALE GENOMIC DNA]</scope>
    <source>
        <strain evidence="2 3">CBS 617.96</strain>
    </source>
</reference>
<feature type="region of interest" description="Disordered" evidence="1">
    <location>
        <begin position="1168"/>
        <end position="1190"/>
    </location>
</feature>
<dbReference type="OrthoDB" id="5423516at2759"/>
<dbReference type="EMBL" id="AMWN01000006">
    <property type="protein sequence ID" value="EXJ83259.1"/>
    <property type="molecule type" value="Genomic_DNA"/>
</dbReference>
<feature type="compositionally biased region" description="Polar residues" evidence="1">
    <location>
        <begin position="174"/>
        <end position="187"/>
    </location>
</feature>
<evidence type="ECO:0000313" key="3">
    <source>
        <dbReference type="Proteomes" id="UP000019484"/>
    </source>
</evidence>
<feature type="compositionally biased region" description="Basic and acidic residues" evidence="1">
    <location>
        <begin position="620"/>
        <end position="631"/>
    </location>
</feature>
<feature type="compositionally biased region" description="Low complexity" evidence="1">
    <location>
        <begin position="843"/>
        <end position="852"/>
    </location>
</feature>
<feature type="compositionally biased region" description="Polar residues" evidence="1">
    <location>
        <begin position="923"/>
        <end position="932"/>
    </location>
</feature>
<dbReference type="RefSeq" id="XP_007725945.1">
    <property type="nucleotide sequence ID" value="XM_007727755.1"/>
</dbReference>
<evidence type="ECO:0000256" key="1">
    <source>
        <dbReference type="SAM" id="MobiDB-lite"/>
    </source>
</evidence>
<comment type="caution">
    <text evidence="2">The sequence shown here is derived from an EMBL/GenBank/DDBJ whole genome shotgun (WGS) entry which is preliminary data.</text>
</comment>
<feature type="compositionally biased region" description="Pro residues" evidence="1">
    <location>
        <begin position="1229"/>
        <end position="1238"/>
    </location>
</feature>
<feature type="region of interest" description="Disordered" evidence="1">
    <location>
        <begin position="784"/>
        <end position="807"/>
    </location>
</feature>
<feature type="region of interest" description="Disordered" evidence="1">
    <location>
        <begin position="1221"/>
        <end position="1268"/>
    </location>
</feature>
<feature type="compositionally biased region" description="Polar residues" evidence="1">
    <location>
        <begin position="796"/>
        <end position="806"/>
    </location>
</feature>
<dbReference type="eggNOG" id="ENOG502SPHS">
    <property type="taxonomic scope" value="Eukaryota"/>
</dbReference>
<feature type="compositionally biased region" description="Basic and acidic residues" evidence="1">
    <location>
        <begin position="555"/>
        <end position="564"/>
    </location>
</feature>
<feature type="region of interest" description="Disordered" evidence="1">
    <location>
        <begin position="825"/>
        <end position="946"/>
    </location>
</feature>
<evidence type="ECO:0000313" key="2">
    <source>
        <dbReference type="EMBL" id="EXJ83259.1"/>
    </source>
</evidence>
<feature type="compositionally biased region" description="Polar residues" evidence="1">
    <location>
        <begin position="891"/>
        <end position="901"/>
    </location>
</feature>
<feature type="compositionally biased region" description="Basic and acidic residues" evidence="1">
    <location>
        <begin position="936"/>
        <end position="946"/>
    </location>
</feature>
<dbReference type="STRING" id="1182541.W9YLW6"/>
<feature type="compositionally biased region" description="Basic and acidic residues" evidence="1">
    <location>
        <begin position="287"/>
        <end position="307"/>
    </location>
</feature>
<feature type="compositionally biased region" description="Low complexity" evidence="1">
    <location>
        <begin position="1168"/>
        <end position="1185"/>
    </location>
</feature>
<dbReference type="GeneID" id="19161744"/>